<dbReference type="FunCoup" id="A0A6P3Z8Q5">
    <property type="interactions" value="310"/>
</dbReference>
<dbReference type="PANTHER" id="PTHR33270">
    <property type="entry name" value="BNAC05G50380D PROTEIN"/>
    <property type="match status" value="1"/>
</dbReference>
<dbReference type="InterPro" id="IPR055482">
    <property type="entry name" value="DUF7054"/>
</dbReference>
<feature type="domain" description="DUF7054" evidence="2">
    <location>
        <begin position="69"/>
        <end position="153"/>
    </location>
</feature>
<keyword evidence="3" id="KW-1185">Reference proteome</keyword>
<name>A0A6P3Z8Q5_ZIZJJ</name>
<dbReference type="GeneID" id="107410541"/>
<evidence type="ECO:0000256" key="1">
    <source>
        <dbReference type="SAM" id="MobiDB-lite"/>
    </source>
</evidence>
<dbReference type="InParanoid" id="A0A6P3Z8Q5"/>
<dbReference type="RefSeq" id="XP_015873471.1">
    <property type="nucleotide sequence ID" value="XM_016017985.4"/>
</dbReference>
<protein>
    <submittedName>
        <fullName evidence="4">Uncharacterized protein At4g22758</fullName>
    </submittedName>
</protein>
<evidence type="ECO:0000313" key="4">
    <source>
        <dbReference type="RefSeq" id="XP_015873471.1"/>
    </source>
</evidence>
<dbReference type="AlphaFoldDB" id="A0A6P3Z8Q5"/>
<dbReference type="InterPro" id="IPR040358">
    <property type="entry name" value="At4g22758-like"/>
</dbReference>
<proteinExistence type="predicted"/>
<dbReference type="Pfam" id="PF23156">
    <property type="entry name" value="DUF7054"/>
    <property type="match status" value="1"/>
</dbReference>
<evidence type="ECO:0000259" key="2">
    <source>
        <dbReference type="Pfam" id="PF23156"/>
    </source>
</evidence>
<reference evidence="4" key="1">
    <citation type="submission" date="2025-08" db="UniProtKB">
        <authorList>
            <consortium name="RefSeq"/>
        </authorList>
    </citation>
    <scope>IDENTIFICATION</scope>
    <source>
        <tissue evidence="4">Seedling</tissue>
    </source>
</reference>
<sequence length="205" mass="22411">MPSPKSHRRGQEDRNHNRRGRLSERSSSFHSESPASNSLQLRRPKTLPDLLSNSARNTSGMAFFDGPPKLTKLLLNVTIQGSLGAVQVVMSPESTVGDLVTASVRQYAKEGRRPILTTTDPSKFDLHYSQFSLESLDREEKLISLGSRNFFLCLRKSEAAAEQSEIGIGSASGVATTSSSSCSKEASKAVAKTGFAWLKFMDFLL</sequence>
<gene>
    <name evidence="4" type="primary">LOC107410541</name>
</gene>
<feature type="compositionally biased region" description="Low complexity" evidence="1">
    <location>
        <begin position="25"/>
        <end position="38"/>
    </location>
</feature>
<accession>A0A6P3Z8Q5</accession>
<dbReference type="PANTHER" id="PTHR33270:SF24">
    <property type="entry name" value="EXPRESSED PROTEIN"/>
    <property type="match status" value="1"/>
</dbReference>
<dbReference type="KEGG" id="zju:107410541"/>
<feature type="region of interest" description="Disordered" evidence="1">
    <location>
        <begin position="1"/>
        <end position="44"/>
    </location>
</feature>
<dbReference type="Proteomes" id="UP001652623">
    <property type="component" value="Chromosome 10"/>
</dbReference>
<evidence type="ECO:0000313" key="3">
    <source>
        <dbReference type="Proteomes" id="UP001652623"/>
    </source>
</evidence>
<organism evidence="3 4">
    <name type="scientific">Ziziphus jujuba</name>
    <name type="common">Chinese jujube</name>
    <name type="synonym">Ziziphus sativa</name>
    <dbReference type="NCBI Taxonomy" id="326968"/>
    <lineage>
        <taxon>Eukaryota</taxon>
        <taxon>Viridiplantae</taxon>
        <taxon>Streptophyta</taxon>
        <taxon>Embryophyta</taxon>
        <taxon>Tracheophyta</taxon>
        <taxon>Spermatophyta</taxon>
        <taxon>Magnoliopsida</taxon>
        <taxon>eudicotyledons</taxon>
        <taxon>Gunneridae</taxon>
        <taxon>Pentapetalae</taxon>
        <taxon>rosids</taxon>
        <taxon>fabids</taxon>
        <taxon>Rosales</taxon>
        <taxon>Rhamnaceae</taxon>
        <taxon>Paliureae</taxon>
        <taxon>Ziziphus</taxon>
    </lineage>
</organism>